<feature type="region of interest" description="Disordered" evidence="5">
    <location>
        <begin position="242"/>
        <end position="314"/>
    </location>
</feature>
<evidence type="ECO:0000256" key="1">
    <source>
        <dbReference type="ARBA" id="ARBA00001913"/>
    </source>
</evidence>
<evidence type="ECO:0000313" key="8">
    <source>
        <dbReference type="Proteomes" id="UP001515660"/>
    </source>
</evidence>
<dbReference type="InterPro" id="IPR011049">
    <property type="entry name" value="Serralysin-like_metalloprot_C"/>
</dbReference>
<feature type="domain" description="Peptidase M10 serralysin C-terminal" evidence="6">
    <location>
        <begin position="368"/>
        <end position="459"/>
    </location>
</feature>
<dbReference type="SUPFAM" id="SSF51120">
    <property type="entry name" value="beta-Roll"/>
    <property type="match status" value="3"/>
</dbReference>
<feature type="compositionally biased region" description="Gly residues" evidence="5">
    <location>
        <begin position="268"/>
        <end position="281"/>
    </location>
</feature>
<gene>
    <name evidence="7" type="ORF">G8O29_12345</name>
</gene>
<dbReference type="Pfam" id="PF08548">
    <property type="entry name" value="Peptidase_M10_C"/>
    <property type="match status" value="1"/>
</dbReference>
<organism evidence="7 8">
    <name type="scientific">Rhodobacter calidifons</name>
    <dbReference type="NCBI Taxonomy" id="2715277"/>
    <lineage>
        <taxon>Bacteria</taxon>
        <taxon>Pseudomonadati</taxon>
        <taxon>Pseudomonadota</taxon>
        <taxon>Alphaproteobacteria</taxon>
        <taxon>Rhodobacterales</taxon>
        <taxon>Rhodobacter group</taxon>
        <taxon>Rhodobacter</taxon>
    </lineage>
</organism>
<dbReference type="InterPro" id="IPR013858">
    <property type="entry name" value="Peptidase_M10B_C"/>
</dbReference>
<evidence type="ECO:0000256" key="5">
    <source>
        <dbReference type="SAM" id="MobiDB-lite"/>
    </source>
</evidence>
<dbReference type="Gene3D" id="2.150.10.10">
    <property type="entry name" value="Serralysin-like metalloprotease, C-terminal"/>
    <property type="match status" value="2"/>
</dbReference>
<evidence type="ECO:0000256" key="2">
    <source>
        <dbReference type="ARBA" id="ARBA00004613"/>
    </source>
</evidence>
<dbReference type="EMBL" id="JAANHS010000008">
    <property type="protein sequence ID" value="NHB77523.1"/>
    <property type="molecule type" value="Genomic_DNA"/>
</dbReference>
<feature type="compositionally biased region" description="Low complexity" evidence="5">
    <location>
        <begin position="300"/>
        <end position="314"/>
    </location>
</feature>
<evidence type="ECO:0000313" key="7">
    <source>
        <dbReference type="EMBL" id="NHB77523.1"/>
    </source>
</evidence>
<keyword evidence="8" id="KW-1185">Reference proteome</keyword>
<reference evidence="7 8" key="1">
    <citation type="journal article" date="2022" name="Microorganisms">
        <title>Genome Sequence and Characterization of a Xanthorhodopsin-Containing, Aerobic Anoxygenic Phototrophic Rhodobacter Species, Isolated from Mesophilic Conditions at Yellowstone National Park.</title>
        <authorList>
            <person name="Kyndt J.A."/>
            <person name="Robertson S."/>
            <person name="Shoffstall I.B."/>
            <person name="Ramaley R.F."/>
            <person name="Meyer T.E."/>
        </authorList>
    </citation>
    <scope>NUCLEOTIDE SEQUENCE [LARGE SCALE GENOMIC DNA]</scope>
    <source>
        <strain evidence="7 8">M37P</strain>
    </source>
</reference>
<dbReference type="PANTHER" id="PTHR38340:SF1">
    <property type="entry name" value="S-LAYER PROTEIN"/>
    <property type="match status" value="1"/>
</dbReference>
<comment type="subcellular location">
    <subcellularLocation>
        <location evidence="2">Secreted</location>
    </subcellularLocation>
</comment>
<dbReference type="InterPro" id="IPR018511">
    <property type="entry name" value="Hemolysin-typ_Ca-bd_CS"/>
</dbReference>
<proteinExistence type="predicted"/>
<dbReference type="Proteomes" id="UP001515660">
    <property type="component" value="Unassembled WGS sequence"/>
</dbReference>
<evidence type="ECO:0000256" key="4">
    <source>
        <dbReference type="ARBA" id="ARBA00022737"/>
    </source>
</evidence>
<protein>
    <submittedName>
        <fullName evidence="7">Calcium-binding protein</fullName>
    </submittedName>
</protein>
<dbReference type="InterPro" id="IPR001343">
    <property type="entry name" value="Hemolysn_Ca-bd"/>
</dbReference>
<keyword evidence="4" id="KW-0677">Repeat</keyword>
<sequence>MADIIITTTSTTPRNLGSGDNALVAPAGVLATAGTAMVRTGTSSARPTLTVLGTIWSGGVDPSVRATGDAEITVGAGGSITGAREDGIYATAAAPGVEGALRLVNDGIITARFDGIDLDAVNLDLDNAGSVRSHLDAGIEAQGFAHRIVNAGTIAGVNGIDATATAVTHVLNHGHIGGSAAAMVLRGGHAVVENRGSLGGNVYMLTETGFFDGRGGGAAAVYGGNGDYAMFGGAADDTLSGGARQDDLRGGAGDDNLSGQDGDDLLSGGNGDDNAFGGGGNDTILGGTGDDRLAGDDGNDSLTGGTGDDSLTGWNGNDTLDAGAGDDLIDGGAGTDTLVFRTASAVTVDLEVQEGQNTGQGFDRILGIENVTGGAGNDRLGGNASRNVLVGGIGDDILAGRAGNDFLIGGLGNDRLNGGAASDTFVFRLRAGADTVEDFQNGLDRLDVRGLAASLADVTVAQSGANTVLSAGGVQITLIGVAAGQIDASDFLF</sequence>
<comment type="cofactor">
    <cofactor evidence="1">
        <name>Ca(2+)</name>
        <dbReference type="ChEBI" id="CHEBI:29108"/>
    </cofactor>
</comment>
<dbReference type="Pfam" id="PF00353">
    <property type="entry name" value="HemolysinCabind"/>
    <property type="match status" value="3"/>
</dbReference>
<evidence type="ECO:0000259" key="6">
    <source>
        <dbReference type="Pfam" id="PF08548"/>
    </source>
</evidence>
<comment type="caution">
    <text evidence="7">The sequence shown here is derived from an EMBL/GenBank/DDBJ whole genome shotgun (WGS) entry which is preliminary data.</text>
</comment>
<dbReference type="RefSeq" id="WP_166403542.1">
    <property type="nucleotide sequence ID" value="NZ_JAANHS010000008.1"/>
</dbReference>
<dbReference type="InterPro" id="IPR050557">
    <property type="entry name" value="RTX_toxin/Mannuronan_C5-epim"/>
</dbReference>
<evidence type="ECO:0000256" key="3">
    <source>
        <dbReference type="ARBA" id="ARBA00022525"/>
    </source>
</evidence>
<dbReference type="PANTHER" id="PTHR38340">
    <property type="entry name" value="S-LAYER PROTEIN"/>
    <property type="match status" value="1"/>
</dbReference>
<name>A0ABX0G9H7_9RHOB</name>
<accession>A0ABX0G9H7</accession>
<dbReference type="PROSITE" id="PS00330">
    <property type="entry name" value="HEMOLYSIN_CALCIUM"/>
    <property type="match status" value="3"/>
</dbReference>
<keyword evidence="3" id="KW-0964">Secreted</keyword>
<dbReference type="PRINTS" id="PR00313">
    <property type="entry name" value="CABNDNGRPT"/>
</dbReference>